<proteinExistence type="inferred from homology"/>
<dbReference type="AlphaFoldDB" id="A0A7R9LY51"/>
<protein>
    <recommendedName>
        <fullName evidence="6">Protein kinase domain-containing protein</fullName>
    </recommendedName>
</protein>
<dbReference type="InterPro" id="IPR000719">
    <property type="entry name" value="Prot_kinase_dom"/>
</dbReference>
<name>A0A7R9LY51_9ACAR</name>
<dbReference type="EMBL" id="OC918737">
    <property type="protein sequence ID" value="CAD7649983.1"/>
    <property type="molecule type" value="Genomic_DNA"/>
</dbReference>
<dbReference type="GO" id="GO:0005524">
    <property type="term" value="F:ATP binding"/>
    <property type="evidence" value="ECO:0007669"/>
    <property type="project" value="UniProtKB-KW"/>
</dbReference>
<dbReference type="PROSITE" id="PS00108">
    <property type="entry name" value="PROTEIN_KINASE_ST"/>
    <property type="match status" value="1"/>
</dbReference>
<dbReference type="SUPFAM" id="SSF56112">
    <property type="entry name" value="Protein kinase-like (PK-like)"/>
    <property type="match status" value="1"/>
</dbReference>
<dbReference type="EMBL" id="CAJPVJ010003912">
    <property type="protein sequence ID" value="CAG2168077.1"/>
    <property type="molecule type" value="Genomic_DNA"/>
</dbReference>
<evidence type="ECO:0000259" key="6">
    <source>
        <dbReference type="PROSITE" id="PS50011"/>
    </source>
</evidence>
<sequence>MASELLRETLSALNYLHSQNPPIIHRDIKPQNILIKEHAHGFVKISDFRLAVYHDPKSLSHSQGRGTERYMSPEVKSGRRYSPSADVYSMGVVIQEMFNFDINTIGHGPPDAYGRTLLRETIVIKKGITCKICGQTYGLTQKCPAIRLI</sequence>
<evidence type="ECO:0000256" key="2">
    <source>
        <dbReference type="ARBA" id="ARBA00022741"/>
    </source>
</evidence>
<keyword evidence="8" id="KW-1185">Reference proteome</keyword>
<evidence type="ECO:0000256" key="3">
    <source>
        <dbReference type="ARBA" id="ARBA00022777"/>
    </source>
</evidence>
<dbReference type="GO" id="GO:0005737">
    <property type="term" value="C:cytoplasm"/>
    <property type="evidence" value="ECO:0007669"/>
    <property type="project" value="TreeGrafter"/>
</dbReference>
<evidence type="ECO:0000313" key="7">
    <source>
        <dbReference type="EMBL" id="CAD7649983.1"/>
    </source>
</evidence>
<keyword evidence="1" id="KW-0808">Transferase</keyword>
<keyword evidence="3" id="KW-0418">Kinase</keyword>
<feature type="domain" description="Protein kinase" evidence="6">
    <location>
        <begin position="1"/>
        <end position="149"/>
    </location>
</feature>
<dbReference type="CDD" id="cd00180">
    <property type="entry name" value="PKc"/>
    <property type="match status" value="1"/>
</dbReference>
<organism evidence="7">
    <name type="scientific">Oppiella nova</name>
    <dbReference type="NCBI Taxonomy" id="334625"/>
    <lineage>
        <taxon>Eukaryota</taxon>
        <taxon>Metazoa</taxon>
        <taxon>Ecdysozoa</taxon>
        <taxon>Arthropoda</taxon>
        <taxon>Chelicerata</taxon>
        <taxon>Arachnida</taxon>
        <taxon>Acari</taxon>
        <taxon>Acariformes</taxon>
        <taxon>Sarcoptiformes</taxon>
        <taxon>Oribatida</taxon>
        <taxon>Brachypylina</taxon>
        <taxon>Oppioidea</taxon>
        <taxon>Oppiidae</taxon>
        <taxon>Oppiella</taxon>
    </lineage>
</organism>
<evidence type="ECO:0000256" key="5">
    <source>
        <dbReference type="ARBA" id="ARBA00037982"/>
    </source>
</evidence>
<dbReference type="InterPro" id="IPR011009">
    <property type="entry name" value="Kinase-like_dom_sf"/>
</dbReference>
<dbReference type="GO" id="GO:0005634">
    <property type="term" value="C:nucleus"/>
    <property type="evidence" value="ECO:0007669"/>
    <property type="project" value="TreeGrafter"/>
</dbReference>
<dbReference type="OrthoDB" id="6503540at2759"/>
<dbReference type="PROSITE" id="PS50011">
    <property type="entry name" value="PROTEIN_KINASE_DOM"/>
    <property type="match status" value="1"/>
</dbReference>
<dbReference type="PANTHER" id="PTHR11042">
    <property type="entry name" value="EUKARYOTIC TRANSLATION INITIATION FACTOR 2-ALPHA KINASE EIF2-ALPHA KINASE -RELATED"/>
    <property type="match status" value="1"/>
</dbReference>
<comment type="similarity">
    <text evidence="5">Belongs to the protein kinase superfamily. Ser/Thr protein kinase family. GCN2 subfamily.</text>
</comment>
<keyword evidence="4" id="KW-0067">ATP-binding</keyword>
<dbReference type="InterPro" id="IPR050339">
    <property type="entry name" value="CC_SR_Kinase"/>
</dbReference>
<keyword evidence="2" id="KW-0547">Nucleotide-binding</keyword>
<gene>
    <name evidence="7" type="ORF">ONB1V03_LOCUS7571</name>
</gene>
<evidence type="ECO:0000313" key="8">
    <source>
        <dbReference type="Proteomes" id="UP000728032"/>
    </source>
</evidence>
<dbReference type="Gene3D" id="1.10.510.10">
    <property type="entry name" value="Transferase(Phosphotransferase) domain 1"/>
    <property type="match status" value="1"/>
</dbReference>
<dbReference type="InterPro" id="IPR008271">
    <property type="entry name" value="Ser/Thr_kinase_AS"/>
</dbReference>
<evidence type="ECO:0000256" key="4">
    <source>
        <dbReference type="ARBA" id="ARBA00022840"/>
    </source>
</evidence>
<dbReference type="Pfam" id="PF00069">
    <property type="entry name" value="Pkinase"/>
    <property type="match status" value="1"/>
</dbReference>
<dbReference type="GO" id="GO:0004672">
    <property type="term" value="F:protein kinase activity"/>
    <property type="evidence" value="ECO:0007669"/>
    <property type="project" value="InterPro"/>
</dbReference>
<evidence type="ECO:0000256" key="1">
    <source>
        <dbReference type="ARBA" id="ARBA00022679"/>
    </source>
</evidence>
<dbReference type="SMART" id="SM00220">
    <property type="entry name" value="S_TKc"/>
    <property type="match status" value="1"/>
</dbReference>
<reference evidence="7" key="1">
    <citation type="submission" date="2020-11" db="EMBL/GenBank/DDBJ databases">
        <authorList>
            <person name="Tran Van P."/>
        </authorList>
    </citation>
    <scope>NUCLEOTIDE SEQUENCE</scope>
</reference>
<accession>A0A7R9LY51</accession>
<dbReference type="Proteomes" id="UP000728032">
    <property type="component" value="Unassembled WGS sequence"/>
</dbReference>